<proteinExistence type="inferred from homology"/>
<dbReference type="GeneID" id="111496083"/>
<dbReference type="GO" id="GO:0005737">
    <property type="term" value="C:cytoplasm"/>
    <property type="evidence" value="ECO:0007669"/>
    <property type="project" value="TreeGrafter"/>
</dbReference>
<keyword evidence="3" id="KW-0812">Transmembrane</keyword>
<gene>
    <name evidence="8 9" type="primary">LOC111496083</name>
</gene>
<comment type="subcellular location">
    <subcellularLocation>
        <location evidence="1">Membrane</location>
        <topology evidence="1">Multi-pass membrane protein</topology>
    </subcellularLocation>
</comment>
<evidence type="ECO:0000256" key="1">
    <source>
        <dbReference type="ARBA" id="ARBA00004141"/>
    </source>
</evidence>
<evidence type="ECO:0000256" key="6">
    <source>
        <dbReference type="RuleBase" id="RU363053"/>
    </source>
</evidence>
<keyword evidence="5" id="KW-0472">Membrane</keyword>
<keyword evidence="7" id="KW-1185">Reference proteome</keyword>
<comment type="similarity">
    <text evidence="2 6">Belongs to the peroxisomal membrane protein PXMP2/4 family.</text>
</comment>
<keyword evidence="4" id="KW-1133">Transmembrane helix</keyword>
<dbReference type="PANTHER" id="PTHR11266">
    <property type="entry name" value="PEROXISOMAL MEMBRANE PROTEIN 2, PXMP2 MPV17"/>
    <property type="match status" value="1"/>
</dbReference>
<dbReference type="KEGG" id="cmax:111496083"/>
<dbReference type="PANTHER" id="PTHR11266:SF88">
    <property type="entry name" value="PROTEIN SYM1-LIKE"/>
    <property type="match status" value="1"/>
</dbReference>
<protein>
    <submittedName>
        <fullName evidence="8 9">Protein SYM1-like</fullName>
    </submittedName>
</protein>
<accession>A0A6J1KSN2</accession>
<dbReference type="RefSeq" id="XP_023002127.1">
    <property type="nucleotide sequence ID" value="XM_023146359.1"/>
</dbReference>
<evidence type="ECO:0000313" key="9">
    <source>
        <dbReference type="RefSeq" id="XP_023002128.1"/>
    </source>
</evidence>
<sequence length="256" mass="28887">MNSLCRRCGLLLRPVAARINVSPKATVPSKIQWRAYFSFRSSPMGFRIRGSKISCQSIFPSSRHQFSSFSSPLKSGTGVIRWYLRKLDTYPFITKSISSSLIYVAADLTSQMITLPSPGSFDLIRTTRMAAYGLLILGPSQHLWFNFMSTISPRQDYLSTFKKIFLGQAVYGPTLTSIFFSYNASLQGESGSEIGARLQRDLLPTLLNGLLFWPVCDFLTYKFVPVHLQPLTNSSFAYIWTIYLTYMANLKGVDMN</sequence>
<evidence type="ECO:0000256" key="5">
    <source>
        <dbReference type="ARBA" id="ARBA00023136"/>
    </source>
</evidence>
<dbReference type="AlphaFoldDB" id="A0A6J1KSN2"/>
<dbReference type="GO" id="GO:0016020">
    <property type="term" value="C:membrane"/>
    <property type="evidence" value="ECO:0007669"/>
    <property type="project" value="UniProtKB-SubCell"/>
</dbReference>
<dbReference type="Pfam" id="PF04117">
    <property type="entry name" value="Mpv17_PMP22"/>
    <property type="match status" value="1"/>
</dbReference>
<organism evidence="7 9">
    <name type="scientific">Cucurbita maxima</name>
    <name type="common">Pumpkin</name>
    <name type="synonym">Winter squash</name>
    <dbReference type="NCBI Taxonomy" id="3661"/>
    <lineage>
        <taxon>Eukaryota</taxon>
        <taxon>Viridiplantae</taxon>
        <taxon>Streptophyta</taxon>
        <taxon>Embryophyta</taxon>
        <taxon>Tracheophyta</taxon>
        <taxon>Spermatophyta</taxon>
        <taxon>Magnoliopsida</taxon>
        <taxon>eudicotyledons</taxon>
        <taxon>Gunneridae</taxon>
        <taxon>Pentapetalae</taxon>
        <taxon>rosids</taxon>
        <taxon>fabids</taxon>
        <taxon>Cucurbitales</taxon>
        <taxon>Cucurbitaceae</taxon>
        <taxon>Cucurbiteae</taxon>
        <taxon>Cucurbita</taxon>
    </lineage>
</organism>
<dbReference type="InterPro" id="IPR007248">
    <property type="entry name" value="Mpv17_PMP22"/>
</dbReference>
<dbReference type="RefSeq" id="XP_023002128.1">
    <property type="nucleotide sequence ID" value="XM_023146360.1"/>
</dbReference>
<name>A0A6J1KSN2_CUCMA</name>
<evidence type="ECO:0000256" key="2">
    <source>
        <dbReference type="ARBA" id="ARBA00006824"/>
    </source>
</evidence>
<evidence type="ECO:0000313" key="8">
    <source>
        <dbReference type="RefSeq" id="XP_023002127.1"/>
    </source>
</evidence>
<evidence type="ECO:0000313" key="7">
    <source>
        <dbReference type="Proteomes" id="UP000504608"/>
    </source>
</evidence>
<evidence type="ECO:0000256" key="4">
    <source>
        <dbReference type="ARBA" id="ARBA00022989"/>
    </source>
</evidence>
<dbReference type="OrthoDB" id="430207at2759"/>
<dbReference type="Proteomes" id="UP000504608">
    <property type="component" value="Unplaced"/>
</dbReference>
<reference evidence="8 9" key="1">
    <citation type="submission" date="2025-04" db="UniProtKB">
        <authorList>
            <consortium name="RefSeq"/>
        </authorList>
    </citation>
    <scope>IDENTIFICATION</scope>
    <source>
        <tissue evidence="8 9">Young leaves</tissue>
    </source>
</reference>
<evidence type="ECO:0000256" key="3">
    <source>
        <dbReference type="ARBA" id="ARBA00022692"/>
    </source>
</evidence>